<accession>M8E5W0</accession>
<dbReference type="GO" id="GO:0016740">
    <property type="term" value="F:transferase activity"/>
    <property type="evidence" value="ECO:0007669"/>
    <property type="project" value="UniProtKB-KW"/>
</dbReference>
<dbReference type="STRING" id="1300222.I532_19681"/>
<dbReference type="Proteomes" id="UP000012081">
    <property type="component" value="Unassembled WGS sequence"/>
</dbReference>
<gene>
    <name evidence="2" type="ORF">I532_19681</name>
</gene>
<keyword evidence="2" id="KW-0808">Transferase</keyword>
<dbReference type="AlphaFoldDB" id="M8E5W0"/>
<evidence type="ECO:0000313" key="3">
    <source>
        <dbReference type="Proteomes" id="UP000012081"/>
    </source>
</evidence>
<feature type="domain" description="DUF4037" evidence="1">
    <location>
        <begin position="138"/>
        <end position="222"/>
    </location>
</feature>
<evidence type="ECO:0000313" key="2">
    <source>
        <dbReference type="EMBL" id="EMT50860.1"/>
    </source>
</evidence>
<proteinExistence type="predicted"/>
<organism evidence="2 3">
    <name type="scientific">Brevibacillus borstelensis AK1</name>
    <dbReference type="NCBI Taxonomy" id="1300222"/>
    <lineage>
        <taxon>Bacteria</taxon>
        <taxon>Bacillati</taxon>
        <taxon>Bacillota</taxon>
        <taxon>Bacilli</taxon>
        <taxon>Bacillales</taxon>
        <taxon>Paenibacillaceae</taxon>
        <taxon>Brevibacillus</taxon>
    </lineage>
</organism>
<comment type="caution">
    <text evidence="2">The sequence shown here is derived from an EMBL/GenBank/DDBJ whole genome shotgun (WGS) entry which is preliminary data.</text>
</comment>
<keyword evidence="3" id="KW-1185">Reference proteome</keyword>
<protein>
    <submittedName>
        <fullName evidence="2">Putative nucleotidyltransferase</fullName>
    </submittedName>
</protein>
<dbReference type="Pfam" id="PF13228">
    <property type="entry name" value="DUF4037"/>
    <property type="match status" value="1"/>
</dbReference>
<dbReference type="EMBL" id="APBN01000011">
    <property type="protein sequence ID" value="EMT50860.1"/>
    <property type="molecule type" value="Genomic_DNA"/>
</dbReference>
<name>M8E5W0_9BACL</name>
<dbReference type="RefSeq" id="WP_003390379.1">
    <property type="nucleotide sequence ID" value="NZ_APBN01000011.1"/>
</dbReference>
<dbReference type="PATRIC" id="fig|1300222.3.peg.4135"/>
<dbReference type="InterPro" id="IPR025117">
    <property type="entry name" value="DUF4037"/>
</dbReference>
<dbReference type="OrthoDB" id="5176171at2"/>
<evidence type="ECO:0000259" key="1">
    <source>
        <dbReference type="Pfam" id="PF13228"/>
    </source>
</evidence>
<reference evidence="2 3" key="1">
    <citation type="submission" date="2013-03" db="EMBL/GenBank/DDBJ databases">
        <title>Assembly of a new bacterial strain Brevibacillus borstelensis AK1.</title>
        <authorList>
            <person name="Rajan I."/>
            <person name="PoliReddy D."/>
            <person name="Sugumar T."/>
            <person name="Rathinam K."/>
            <person name="Alqarawi S."/>
            <person name="Khalil A.B."/>
            <person name="Sivakumar N."/>
        </authorList>
    </citation>
    <scope>NUCLEOTIDE SEQUENCE [LARGE SCALE GENOMIC DNA]</scope>
    <source>
        <strain evidence="2 3">AK1</strain>
    </source>
</reference>
<sequence>MTEQLFIEDVVERLQGVPGTEGIVLGGANARGNQPQSSGTTFVIYYDSQSGMAVHEIFKLATTMDDVEGKFLLTSMGEWRPWMNLGVTVSVQQSPVKFLFRDVRKLSDVIDECNQGIVNIEYQIGHPHCFTNVIYLGEISLGEIIWDRSGKLAVLKERTKPYPSALKQFIIERFLWEASYSLQAAAKSVSKKDFSYTAGHCYRVISCLHQVLFALNEVYGPHEMEAADLMDSLEIAPPNYKSRVNEAFRLLNTDRKQTETALDILRSLLNETVLRI</sequence>